<feature type="transmembrane region" description="Helical" evidence="1">
    <location>
        <begin position="40"/>
        <end position="60"/>
    </location>
</feature>
<comment type="caution">
    <text evidence="3">The sequence shown here is derived from an EMBL/GenBank/DDBJ whole genome shotgun (WGS) entry which is preliminary data.</text>
</comment>
<sequence length="216" mass="22886">MTDHDDFAFEPLPGLPALPPPGEEVLWQGRPATWALAREAFGLHWVAGYFVLIAFWRGWVGAVEGGAALALAMAIPYLLLGLAACGLVLLLAFAQARATVYTVTTNRVALRIGAALSITLNLPFPQIGTARLALGRNGTGTIALDTLGGARVSYLVCWPHVRPWHLRKCQPALRCIPDAARVARLVADAAEQRLSLPVVRLASASAPAPSNAIAAE</sequence>
<dbReference type="InterPro" id="IPR005182">
    <property type="entry name" value="YdbS-like_PH"/>
</dbReference>
<reference evidence="3" key="1">
    <citation type="submission" date="2020-05" db="EMBL/GenBank/DDBJ databases">
        <title>Fertoebacter nigrum gen. nov., sp. nov., a new member of the family Rhodobacteraceae.</title>
        <authorList>
            <person name="Szuroczki S."/>
            <person name="Abbaszade G."/>
            <person name="Buni D."/>
            <person name="Schumann P."/>
            <person name="Toth E."/>
        </authorList>
    </citation>
    <scope>NUCLEOTIDE SEQUENCE</scope>
    <source>
        <strain evidence="3">RG-N-1a</strain>
    </source>
</reference>
<organism evidence="3 4">
    <name type="scientific">Fertoeibacter niger</name>
    <dbReference type="NCBI Taxonomy" id="2656921"/>
    <lineage>
        <taxon>Bacteria</taxon>
        <taxon>Pseudomonadati</taxon>
        <taxon>Pseudomonadota</taxon>
        <taxon>Alphaproteobacteria</taxon>
        <taxon>Rhodobacterales</taxon>
        <taxon>Paracoccaceae</taxon>
        <taxon>Fertoeibacter</taxon>
    </lineage>
</organism>
<name>A0A8X8GZY1_9RHOB</name>
<dbReference type="EMBL" id="WHUT02000002">
    <property type="protein sequence ID" value="NUB43592.1"/>
    <property type="molecule type" value="Genomic_DNA"/>
</dbReference>
<feature type="transmembrane region" description="Helical" evidence="1">
    <location>
        <begin position="66"/>
        <end position="93"/>
    </location>
</feature>
<dbReference type="Pfam" id="PF03703">
    <property type="entry name" value="bPH_2"/>
    <property type="match status" value="1"/>
</dbReference>
<keyword evidence="1" id="KW-0472">Membrane</keyword>
<dbReference type="InterPro" id="IPR054839">
    <property type="entry name" value="puhB_PGC"/>
</dbReference>
<gene>
    <name evidence="3" type="ORF">GEU84_004280</name>
</gene>
<dbReference type="Proteomes" id="UP000484076">
    <property type="component" value="Unassembled WGS sequence"/>
</dbReference>
<dbReference type="NCBIfam" id="NF040894">
    <property type="entry name" value="puhB_PGC"/>
    <property type="match status" value="1"/>
</dbReference>
<keyword evidence="1" id="KW-0812">Transmembrane</keyword>
<accession>A0A8X8GZY1</accession>
<keyword evidence="1" id="KW-1133">Transmembrane helix</keyword>
<keyword evidence="4" id="KW-1185">Reference proteome</keyword>
<evidence type="ECO:0000313" key="3">
    <source>
        <dbReference type="EMBL" id="NUB43592.1"/>
    </source>
</evidence>
<dbReference type="AlphaFoldDB" id="A0A8X8GZY1"/>
<proteinExistence type="predicted"/>
<evidence type="ECO:0000259" key="2">
    <source>
        <dbReference type="Pfam" id="PF03703"/>
    </source>
</evidence>
<evidence type="ECO:0000256" key="1">
    <source>
        <dbReference type="SAM" id="Phobius"/>
    </source>
</evidence>
<protein>
    <submittedName>
        <fullName evidence="3">PH domain-containing protein</fullName>
    </submittedName>
</protein>
<evidence type="ECO:0000313" key="4">
    <source>
        <dbReference type="Proteomes" id="UP000484076"/>
    </source>
</evidence>
<feature type="domain" description="YdbS-like PH" evidence="2">
    <location>
        <begin position="97"/>
        <end position="185"/>
    </location>
</feature>
<dbReference type="RefSeq" id="WP_152824343.1">
    <property type="nucleotide sequence ID" value="NZ_WHUT02000002.1"/>
</dbReference>